<accession>A0A8H3YUX5</accession>
<gene>
    <name evidence="8" type="ORF">EG327_009354</name>
</gene>
<evidence type="ECO:0000256" key="3">
    <source>
        <dbReference type="ARBA" id="ARBA00011738"/>
    </source>
</evidence>
<dbReference type="EMBL" id="WNWR01000614">
    <property type="protein sequence ID" value="KAE9972878.1"/>
    <property type="molecule type" value="Genomic_DNA"/>
</dbReference>
<organism evidence="8 9">
    <name type="scientific">Venturia inaequalis</name>
    <name type="common">Apple scab fungus</name>
    <dbReference type="NCBI Taxonomy" id="5025"/>
    <lineage>
        <taxon>Eukaryota</taxon>
        <taxon>Fungi</taxon>
        <taxon>Dikarya</taxon>
        <taxon>Ascomycota</taxon>
        <taxon>Pezizomycotina</taxon>
        <taxon>Dothideomycetes</taxon>
        <taxon>Pleosporomycetidae</taxon>
        <taxon>Venturiales</taxon>
        <taxon>Venturiaceae</taxon>
        <taxon>Venturia</taxon>
    </lineage>
</organism>
<keyword evidence="9" id="KW-1185">Reference proteome</keyword>
<dbReference type="Gene3D" id="2.60.120.620">
    <property type="entry name" value="q2cbj1_9rhob like domain"/>
    <property type="match status" value="1"/>
</dbReference>
<protein>
    <submittedName>
        <fullName evidence="8">Uncharacterized protein</fullName>
    </submittedName>
</protein>
<reference evidence="8 9" key="1">
    <citation type="submission" date="2019-07" db="EMBL/GenBank/DDBJ databases">
        <title>Venturia inaequalis Genome Resource.</title>
        <authorList>
            <person name="Lichtner F.J."/>
        </authorList>
    </citation>
    <scope>NUCLEOTIDE SEQUENCE [LARGE SCALE GENOMIC DNA]</scope>
    <source>
        <strain evidence="8 9">DMI_063113</strain>
    </source>
</reference>
<dbReference type="Pfam" id="PF05721">
    <property type="entry name" value="PhyH"/>
    <property type="match status" value="1"/>
</dbReference>
<proteinExistence type="inferred from homology"/>
<evidence type="ECO:0000256" key="4">
    <source>
        <dbReference type="ARBA" id="ARBA00022723"/>
    </source>
</evidence>
<dbReference type="InterPro" id="IPR008775">
    <property type="entry name" value="Phytyl_CoA_dOase-like"/>
</dbReference>
<keyword evidence="6" id="KW-0560">Oxidoreductase</keyword>
<dbReference type="GO" id="GO:0046872">
    <property type="term" value="F:metal ion binding"/>
    <property type="evidence" value="ECO:0007669"/>
    <property type="project" value="UniProtKB-KW"/>
</dbReference>
<comment type="caution">
    <text evidence="8">The sequence shown here is derived from an EMBL/GenBank/DDBJ whole genome shotgun (WGS) entry which is preliminary data.</text>
</comment>
<evidence type="ECO:0000256" key="5">
    <source>
        <dbReference type="ARBA" id="ARBA00022964"/>
    </source>
</evidence>
<dbReference type="AlphaFoldDB" id="A0A8H3YUX5"/>
<keyword evidence="5" id="KW-0223">Dioxygenase</keyword>
<comment type="similarity">
    <text evidence="2">Belongs to the PhyH family.</text>
</comment>
<dbReference type="PANTHER" id="PTHR20883:SF45">
    <property type="entry name" value="PHYTANOYL-COA DIOXYGENASE FAMILY PROTEIN"/>
    <property type="match status" value="1"/>
</dbReference>
<name>A0A8H3YUX5_VENIN</name>
<keyword evidence="7" id="KW-0408">Iron</keyword>
<evidence type="ECO:0000256" key="1">
    <source>
        <dbReference type="ARBA" id="ARBA00001962"/>
    </source>
</evidence>
<evidence type="ECO:0000313" key="9">
    <source>
        <dbReference type="Proteomes" id="UP000490939"/>
    </source>
</evidence>
<comment type="subunit">
    <text evidence="3">Homodimer.</text>
</comment>
<keyword evidence="4" id="KW-0479">Metal-binding</keyword>
<evidence type="ECO:0000256" key="7">
    <source>
        <dbReference type="ARBA" id="ARBA00023004"/>
    </source>
</evidence>
<dbReference type="Proteomes" id="UP000490939">
    <property type="component" value="Unassembled WGS sequence"/>
</dbReference>
<evidence type="ECO:0000313" key="8">
    <source>
        <dbReference type="EMBL" id="KAE9972878.1"/>
    </source>
</evidence>
<dbReference type="GO" id="GO:0051213">
    <property type="term" value="F:dioxygenase activity"/>
    <property type="evidence" value="ECO:0007669"/>
    <property type="project" value="UniProtKB-KW"/>
</dbReference>
<dbReference type="SUPFAM" id="SSF51197">
    <property type="entry name" value="Clavaminate synthase-like"/>
    <property type="match status" value="1"/>
</dbReference>
<sequence>MAPATSTSGSCNPEEESQLHNDFLLGQRNSKANIPCPDVPEVSGLDTKDYQTKGEEALVSDIIQSLKRSGGCIIRNMIPQKSLAQCEKEIRPYLNATEKADDEREDFVPSNTRMVTGLLSKSPAYAVTVAGSDIWHRVNDYFLTSTLKNAWHGNQSHTSVSKPQLTTTVTFSVRPGTTAQGLHRDDDIYHTWHPASKSHHQGRDTMVCLFVAGSECTRENGATRLVPGSHLWDYSVPPPENPDNIFAAEMEPGDVFMMLGGTYHGAGANTTTDQERLVYAAFATRGYLRQEENQYLANDLEKIKKLPVDLQLFAGFDVSKPYMGWVGDMEDPIERVLGGKSQNAAGDFCVFVKRLRNEEY</sequence>
<evidence type="ECO:0000256" key="6">
    <source>
        <dbReference type="ARBA" id="ARBA00023002"/>
    </source>
</evidence>
<evidence type="ECO:0000256" key="2">
    <source>
        <dbReference type="ARBA" id="ARBA00005830"/>
    </source>
</evidence>
<dbReference type="PANTHER" id="PTHR20883">
    <property type="entry name" value="PHYTANOYL-COA DIOXYGENASE DOMAIN CONTAINING 1"/>
    <property type="match status" value="1"/>
</dbReference>
<comment type="cofactor">
    <cofactor evidence="1">
        <name>Fe cation</name>
        <dbReference type="ChEBI" id="CHEBI:24875"/>
    </cofactor>
</comment>